<dbReference type="RefSeq" id="WP_187481520.1">
    <property type="nucleotide sequence ID" value="NZ_CP060695.1"/>
</dbReference>
<dbReference type="Proteomes" id="UP000515808">
    <property type="component" value="Chromosome"/>
</dbReference>
<evidence type="ECO:0000313" key="2">
    <source>
        <dbReference type="Proteomes" id="UP000515808"/>
    </source>
</evidence>
<organism evidence="1 2">
    <name type="scientific">Polaribacter pectinis</name>
    <dbReference type="NCBI Taxonomy" id="2738844"/>
    <lineage>
        <taxon>Bacteria</taxon>
        <taxon>Pseudomonadati</taxon>
        <taxon>Bacteroidota</taxon>
        <taxon>Flavobacteriia</taxon>
        <taxon>Flavobacteriales</taxon>
        <taxon>Flavobacteriaceae</taxon>
    </lineage>
</organism>
<gene>
    <name evidence="1" type="ORF">H9W90_10320</name>
</gene>
<protein>
    <submittedName>
        <fullName evidence="1">Uncharacterized protein</fullName>
    </submittedName>
</protein>
<proteinExistence type="predicted"/>
<sequence length="131" mass="15408">MNNIKSIEIISNSSYAKLKITHEKGQLSMPVPFKKENSEKISIIINHSLTHGYSRYEHFKKEKLLIFQNILLNAYVFSHDKLEMAVNNSESIDTLKILKERTLLIRAYLRDVTTFIDCYPEKLEEFKEDQI</sequence>
<accession>A0A7G9L7J2</accession>
<name>A0A7G9L7J2_9FLAO</name>
<evidence type="ECO:0000313" key="1">
    <source>
        <dbReference type="EMBL" id="QNM84591.1"/>
    </source>
</evidence>
<reference evidence="1 2" key="1">
    <citation type="submission" date="2020-08" db="EMBL/GenBank/DDBJ databases">
        <title>Polaribacter sp. L12M9 isolated from gut of the Korean scallop.</title>
        <authorList>
            <person name="Jeong Y.S."/>
        </authorList>
    </citation>
    <scope>NUCLEOTIDE SEQUENCE [LARGE SCALE GENOMIC DNA]</scope>
    <source>
        <strain evidence="1 2">L12M9</strain>
    </source>
</reference>
<dbReference type="EMBL" id="CP060695">
    <property type="protein sequence ID" value="QNM84591.1"/>
    <property type="molecule type" value="Genomic_DNA"/>
</dbReference>
<keyword evidence="2" id="KW-1185">Reference proteome</keyword>
<dbReference type="AlphaFoldDB" id="A0A7G9L7J2"/>
<dbReference type="KEGG" id="ppec:H9W90_10320"/>